<dbReference type="EMBL" id="PTIX01000029">
    <property type="protein sequence ID" value="PPK63341.1"/>
    <property type="molecule type" value="Genomic_DNA"/>
</dbReference>
<gene>
    <name evidence="2" type="ORF">CLV40_12954</name>
</gene>
<evidence type="ECO:0000313" key="2">
    <source>
        <dbReference type="EMBL" id="PPK63341.1"/>
    </source>
</evidence>
<dbReference type="AlphaFoldDB" id="A0A2S6GDX4"/>
<protein>
    <submittedName>
        <fullName evidence="2">Deoxyribonuclease NucA/NucB</fullName>
    </submittedName>
</protein>
<keyword evidence="3" id="KW-1185">Reference proteome</keyword>
<proteinExistence type="predicted"/>
<dbReference type="Proteomes" id="UP000239203">
    <property type="component" value="Unassembled WGS sequence"/>
</dbReference>
<evidence type="ECO:0000313" key="3">
    <source>
        <dbReference type="Proteomes" id="UP000239203"/>
    </source>
</evidence>
<organism evidence="2 3">
    <name type="scientific">Actinokineospora auranticolor</name>
    <dbReference type="NCBI Taxonomy" id="155976"/>
    <lineage>
        <taxon>Bacteria</taxon>
        <taxon>Bacillati</taxon>
        <taxon>Actinomycetota</taxon>
        <taxon>Actinomycetes</taxon>
        <taxon>Pseudonocardiales</taxon>
        <taxon>Pseudonocardiaceae</taxon>
        <taxon>Actinokineospora</taxon>
    </lineage>
</organism>
<sequence length="209" mass="21612">MPRTKSRLLLPVLALAGVVAYVGPAAVIDTVTGVFESRDPVLIEDEGHQLLVGGDGETKARQCTVLVALTTRRCGDAKVVVIDAAKMPFIARNIHLAWGEGQPSILTRNSAKQAANRAAACGKFVPKNGGSCDEYSFATTDEGGSGARTEEVPLREQRCQGGAISAGYAKAKVGQGDSFLVVIASPAQVATAGFAGADVADVQVEQCAL</sequence>
<reference evidence="2 3" key="1">
    <citation type="submission" date="2018-02" db="EMBL/GenBank/DDBJ databases">
        <title>Genomic Encyclopedia of Archaeal and Bacterial Type Strains, Phase II (KMG-II): from individual species to whole genera.</title>
        <authorList>
            <person name="Goeker M."/>
        </authorList>
    </citation>
    <scope>NUCLEOTIDE SEQUENCE [LARGE SCALE GENOMIC DNA]</scope>
    <source>
        <strain evidence="2 3">YU 961-1</strain>
    </source>
</reference>
<feature type="domain" description="Deoxyribonuclease NucA/NucB" evidence="1">
    <location>
        <begin position="112"/>
        <end position="182"/>
    </location>
</feature>
<name>A0A2S6GDX4_9PSEU</name>
<accession>A0A2S6GDX4</accession>
<comment type="caution">
    <text evidence="2">The sequence shown here is derived from an EMBL/GenBank/DDBJ whole genome shotgun (WGS) entry which is preliminary data.</text>
</comment>
<evidence type="ECO:0000259" key="1">
    <source>
        <dbReference type="Pfam" id="PF14040"/>
    </source>
</evidence>
<dbReference type="Pfam" id="PF14040">
    <property type="entry name" value="DNase_NucA_NucB"/>
    <property type="match status" value="1"/>
</dbReference>
<dbReference type="InterPro" id="IPR029476">
    <property type="entry name" value="DNase_NucA_NucB"/>
</dbReference>